<accession>A0A2S0WBJ2</accession>
<dbReference type="Proteomes" id="UP000244754">
    <property type="component" value="Chromosome"/>
</dbReference>
<reference evidence="2" key="1">
    <citation type="submission" date="2018-01" db="EMBL/GenBank/DDBJ databases">
        <authorList>
            <person name="Li J."/>
        </authorList>
    </citation>
    <scope>NUCLEOTIDE SEQUENCE [LARGE SCALE GENOMIC DNA]</scope>
    <source>
        <strain evidence="2">2184</strain>
    </source>
</reference>
<dbReference type="OrthoDB" id="4418403at2"/>
<protein>
    <submittedName>
        <fullName evidence="1">Uncharacterized protein</fullName>
    </submittedName>
</protein>
<organism evidence="1 2">
    <name type="scientific">Corynebacterium liangguodongii</name>
    <dbReference type="NCBI Taxonomy" id="2079535"/>
    <lineage>
        <taxon>Bacteria</taxon>
        <taxon>Bacillati</taxon>
        <taxon>Actinomycetota</taxon>
        <taxon>Actinomycetes</taxon>
        <taxon>Mycobacteriales</taxon>
        <taxon>Corynebacteriaceae</taxon>
        <taxon>Corynebacterium</taxon>
    </lineage>
</organism>
<keyword evidence="2" id="KW-1185">Reference proteome</keyword>
<name>A0A2S0WBJ2_9CORY</name>
<sequence>METNPEKIIANILADMAEIGDWASIADALAANGRNSHFASREEVMAILRVLKKSPEISVGKVEGGFLDLPDDWDPAEVADQIFSDPQPVGAMMETFIRPTGEWPQREDGAREETS</sequence>
<dbReference type="KEGG" id="clia:C3E79_00415"/>
<proteinExistence type="predicted"/>
<dbReference type="RefSeq" id="WP_108403134.1">
    <property type="nucleotide sequence ID" value="NZ_CP026948.1"/>
</dbReference>
<evidence type="ECO:0000313" key="1">
    <source>
        <dbReference type="EMBL" id="AWB83138.1"/>
    </source>
</evidence>
<gene>
    <name evidence="1" type="ORF">C3E79_00415</name>
</gene>
<dbReference type="EMBL" id="CP026948">
    <property type="protein sequence ID" value="AWB83138.1"/>
    <property type="molecule type" value="Genomic_DNA"/>
</dbReference>
<dbReference type="AlphaFoldDB" id="A0A2S0WBJ2"/>
<evidence type="ECO:0000313" key="2">
    <source>
        <dbReference type="Proteomes" id="UP000244754"/>
    </source>
</evidence>